<sequence>MYEKIIDKYINLEYNNEKEKALEEIFALAKEINYTDVNDFPKRLLDTTCMIYQNMFLFQSACKHVDIVESIYDCLLHFYIKFMFNNDFNEYNKTEIILSILLTIFSVCKEHKVQLFWKIPSSKIQQFMKCGTKNGKKNFQRNIVFINTHLNFFGGIMFLPYLKIVNRTILTSNFNNTPIQSNIFAYRENFLHISDKEIEIFNLFYDGTWHKPVNNTYWECNNRMWANATSEDIKMCLDSAIRGFRTWAVMTFDTRQTILHKIIDELRLNSEIKSSIINMIHETYLYKESLNSQNDSLEIIENRIPKGVIILKDKNEVNFFHLLMLILISGNSTIVIDDPNSYSLVRYCEIFSVYLPSGVLNYLSNEDTSNIEIELCWTDYENYKNQIFVESNFQKTFLNLTVPKQIILTLK</sequence>
<dbReference type="KEGG" id="pbar:105431217"/>
<protein>
    <submittedName>
        <fullName evidence="3 4">Uncharacterized protein LOC105431217 isoform X1</fullName>
    </submittedName>
</protein>
<keyword evidence="1" id="KW-1133">Transmembrane helix</keyword>
<dbReference type="InterPro" id="IPR016161">
    <property type="entry name" value="Ald_DH/histidinol_DH"/>
</dbReference>
<name>A0A6I9WK85_9HYME</name>
<evidence type="ECO:0000313" key="3">
    <source>
        <dbReference type="RefSeq" id="XP_011643563.1"/>
    </source>
</evidence>
<dbReference type="RefSeq" id="XP_011643563.1">
    <property type="nucleotide sequence ID" value="XM_011645261.2"/>
</dbReference>
<accession>A0A6I9WK85</accession>
<dbReference type="RefSeq" id="XP_011643564.1">
    <property type="nucleotide sequence ID" value="XM_011645262.2"/>
</dbReference>
<dbReference type="Proteomes" id="UP000504615">
    <property type="component" value="Unplaced"/>
</dbReference>
<evidence type="ECO:0000313" key="5">
    <source>
        <dbReference type="RefSeq" id="XP_025075148.1"/>
    </source>
</evidence>
<dbReference type="InterPro" id="IPR016162">
    <property type="entry name" value="Ald_DH_N"/>
</dbReference>
<dbReference type="OrthoDB" id="7548642at2759"/>
<dbReference type="GeneID" id="105431217"/>
<keyword evidence="2" id="KW-1185">Reference proteome</keyword>
<keyword evidence="1" id="KW-0472">Membrane</keyword>
<organism evidence="2 3">
    <name type="scientific">Pogonomyrmex barbatus</name>
    <name type="common">red harvester ant</name>
    <dbReference type="NCBI Taxonomy" id="144034"/>
    <lineage>
        <taxon>Eukaryota</taxon>
        <taxon>Metazoa</taxon>
        <taxon>Ecdysozoa</taxon>
        <taxon>Arthropoda</taxon>
        <taxon>Hexapoda</taxon>
        <taxon>Insecta</taxon>
        <taxon>Pterygota</taxon>
        <taxon>Neoptera</taxon>
        <taxon>Endopterygota</taxon>
        <taxon>Hymenoptera</taxon>
        <taxon>Apocrita</taxon>
        <taxon>Aculeata</taxon>
        <taxon>Formicoidea</taxon>
        <taxon>Formicidae</taxon>
        <taxon>Myrmicinae</taxon>
        <taxon>Pogonomyrmex</taxon>
    </lineage>
</organism>
<proteinExistence type="predicted"/>
<evidence type="ECO:0000313" key="4">
    <source>
        <dbReference type="RefSeq" id="XP_011643564.1"/>
    </source>
</evidence>
<gene>
    <name evidence="3 4 5" type="primary">LOC105431217</name>
</gene>
<dbReference type="SUPFAM" id="SSF53720">
    <property type="entry name" value="ALDH-like"/>
    <property type="match status" value="1"/>
</dbReference>
<keyword evidence="1" id="KW-0812">Transmembrane</keyword>
<evidence type="ECO:0000313" key="2">
    <source>
        <dbReference type="Proteomes" id="UP000504615"/>
    </source>
</evidence>
<dbReference type="AlphaFoldDB" id="A0A6I9WK85"/>
<dbReference type="Gene3D" id="3.40.605.10">
    <property type="entry name" value="Aldehyde Dehydrogenase, Chain A, domain 1"/>
    <property type="match status" value="1"/>
</dbReference>
<feature type="transmembrane region" description="Helical" evidence="1">
    <location>
        <begin position="143"/>
        <end position="162"/>
    </location>
</feature>
<evidence type="ECO:0000256" key="1">
    <source>
        <dbReference type="SAM" id="Phobius"/>
    </source>
</evidence>
<reference evidence="3 4" key="1">
    <citation type="submission" date="2025-04" db="UniProtKB">
        <authorList>
            <consortium name="RefSeq"/>
        </authorList>
    </citation>
    <scope>IDENTIFICATION</scope>
</reference>
<dbReference type="GO" id="GO:0016491">
    <property type="term" value="F:oxidoreductase activity"/>
    <property type="evidence" value="ECO:0007669"/>
    <property type="project" value="InterPro"/>
</dbReference>
<dbReference type="RefSeq" id="XP_025075148.1">
    <property type="nucleotide sequence ID" value="XM_025219363.1"/>
</dbReference>